<comment type="caution">
    <text evidence="1">The sequence shown here is derived from an EMBL/GenBank/DDBJ whole genome shotgun (WGS) entry which is preliminary data.</text>
</comment>
<dbReference type="Proteomes" id="UP001148629">
    <property type="component" value="Unassembled WGS sequence"/>
</dbReference>
<keyword evidence="2" id="KW-1185">Reference proteome</keyword>
<organism evidence="1 2">
    <name type="scientific">Fusarium decemcellulare</name>
    <dbReference type="NCBI Taxonomy" id="57161"/>
    <lineage>
        <taxon>Eukaryota</taxon>
        <taxon>Fungi</taxon>
        <taxon>Dikarya</taxon>
        <taxon>Ascomycota</taxon>
        <taxon>Pezizomycotina</taxon>
        <taxon>Sordariomycetes</taxon>
        <taxon>Hypocreomycetidae</taxon>
        <taxon>Hypocreales</taxon>
        <taxon>Nectriaceae</taxon>
        <taxon>Fusarium</taxon>
        <taxon>Fusarium decemcellulare species complex</taxon>
    </lineage>
</organism>
<gene>
    <name evidence="1" type="ORF">NM208_g10543</name>
</gene>
<protein>
    <submittedName>
        <fullName evidence="1">Uncharacterized protein</fullName>
    </submittedName>
</protein>
<evidence type="ECO:0000313" key="1">
    <source>
        <dbReference type="EMBL" id="KAJ3527764.1"/>
    </source>
</evidence>
<evidence type="ECO:0000313" key="2">
    <source>
        <dbReference type="Proteomes" id="UP001148629"/>
    </source>
</evidence>
<sequence length="1107" mass="123000">MNQAIAHPLADAYMKLEGAKLATYHAARLYDQSKTDSSVRQDEVGVAANSAKYMAAEAAFTACERAVLTHGGMGYAMEYDVERWFRECLVPRIAPVSREMILNFVTPGTLFFGESNFLTLVPGRPRRGEQPDSQDDQSGSKQKARLLFPINSTPQSMPEGASPASIDRLSEGTSRYLRDEGALTLPDLQACIPALQAYFTWFHPCFPILDRADFTRRLAASEASIILLQSMLFIGATYCDNATITSMGFSDRSEAKSLLYTRARLLFHADWEKDEITLIQSLFLMSFWRGGPSDGALHNPGSSQSSFEKADMVVYLCLPSRIREDDCDIEPLSPTDLESEADSLDGSPFGSCKSEHITYAIKMVEIARILGRVIDVHFAPGRQPSSPEQIQDVDEALEEWRASLPEEMNRGVEDGTASVWAHLLHLAYNHLRILIYRHKFVKQGQSENNGQIAVTAASKISRIAEDMLAQGTLRYGQMHLITSLFAALCIHAISIRRGVDVSRRIAEHRAQMCLLGLQEIQKYWKINNNVLDLFLQYLDVSIAQRLHGAAQSDAPIRSLADLEPAEDQQEPAQTYDFPTPQTQAQTKAFEDQYFNLLYGPWEGDDGMADLGLVLQANDPMQMESLNILGLTETPAGRAGSTSVPHTDLVRVGGELLVKAVFNPHHGLCTSKMTKTIPIRQARPLAYTLSRCQRRSFTASSTRSKATASDAASYLLENFADKSVVRRQLIDANQLQKLALTFGRPNLNGADVSEQAPVAGTPVPEGYHLAYFTPNGTEEYLGEDGTDRTFNASAPFTRRMWAGGKMTWTDVPLRVGDEVEEKTRLLSAVPKKSRSAGEMVLVEVEKEFWGPKGLAVTDRRSWVFRPEIDLNAAKKPPKPLENVTRGPSSVKDLPTTSEGFPIRELRWSPVGLFRFSALTFNGHMIHYNEDWTRNVEDHPGLVVHGPLNLINLLHYWKDVHGNGKGPRDITYRAMAPVYAGETYNIRTAEVRDAEAAKAWDVLVEKNGVLCMKTKDDIYEIKVFVHLPCALCAACCSADLVQVSAQACLCHGTRDRWSIIKDRQDEYNPFAAPSGAIDELRCGLDGENTSIATKQILFSTYAEFMSSNL</sequence>
<accession>A0ACC1RXI5</accession>
<name>A0ACC1RXI5_9HYPO</name>
<reference evidence="1" key="1">
    <citation type="submission" date="2022-08" db="EMBL/GenBank/DDBJ databases">
        <title>Genome Sequence of Fusarium decemcellulare.</title>
        <authorList>
            <person name="Buettner E."/>
        </authorList>
    </citation>
    <scope>NUCLEOTIDE SEQUENCE</scope>
    <source>
        <strain evidence="1">Babe19</strain>
    </source>
</reference>
<proteinExistence type="predicted"/>
<dbReference type="EMBL" id="JANRMS010001509">
    <property type="protein sequence ID" value="KAJ3527764.1"/>
    <property type="molecule type" value="Genomic_DNA"/>
</dbReference>